<dbReference type="InterPro" id="IPR019024">
    <property type="entry name" value="RNase_H2_suB_wHTH"/>
</dbReference>
<dbReference type="Gene3D" id="1.10.20.120">
    <property type="match status" value="1"/>
</dbReference>
<proteinExistence type="predicted"/>
<dbReference type="OrthoDB" id="29098at2759"/>
<evidence type="ECO:0000313" key="3">
    <source>
        <dbReference type="EMBL" id="KIK27081.1"/>
    </source>
</evidence>
<dbReference type="EMBL" id="KN833698">
    <property type="protein sequence ID" value="KIK27081.1"/>
    <property type="molecule type" value="Genomic_DNA"/>
</dbReference>
<sequence length="179" mass="20141">MTFGALDCTVQAMRRICDTKDITAEITVFRYSQERLLEQLTEKVAALATPRITEISRSLIRGLARNGLMEDEHEELLILGRTQLACDLLAQYLPPDIRTGLMASYDFTPLESHVRSLQRHHLNPSPPARKDRKRTSTTSEGNGVKRKKEPKTSQGVEKLKKANVDGMAKLSTFFVKKTG</sequence>
<evidence type="ECO:0000313" key="4">
    <source>
        <dbReference type="Proteomes" id="UP000054018"/>
    </source>
</evidence>
<dbReference type="InterPro" id="IPR040456">
    <property type="entry name" value="RNase_H2_suB"/>
</dbReference>
<dbReference type="PANTHER" id="PTHR13383:SF11">
    <property type="entry name" value="RIBONUCLEASE H2 SUBUNIT B"/>
    <property type="match status" value="1"/>
</dbReference>
<organism evidence="3 4">
    <name type="scientific">Pisolithus microcarpus 441</name>
    <dbReference type="NCBI Taxonomy" id="765257"/>
    <lineage>
        <taxon>Eukaryota</taxon>
        <taxon>Fungi</taxon>
        <taxon>Dikarya</taxon>
        <taxon>Basidiomycota</taxon>
        <taxon>Agaricomycotina</taxon>
        <taxon>Agaricomycetes</taxon>
        <taxon>Agaricomycetidae</taxon>
        <taxon>Boletales</taxon>
        <taxon>Sclerodermatineae</taxon>
        <taxon>Pisolithaceae</taxon>
        <taxon>Pisolithus</taxon>
    </lineage>
</organism>
<dbReference type="Proteomes" id="UP000054018">
    <property type="component" value="Unassembled WGS sequence"/>
</dbReference>
<dbReference type="STRING" id="765257.A0A0C9ZCU0"/>
<reference evidence="4" key="2">
    <citation type="submission" date="2015-01" db="EMBL/GenBank/DDBJ databases">
        <title>Evolutionary Origins and Diversification of the Mycorrhizal Mutualists.</title>
        <authorList>
            <consortium name="DOE Joint Genome Institute"/>
            <consortium name="Mycorrhizal Genomics Consortium"/>
            <person name="Kohler A."/>
            <person name="Kuo A."/>
            <person name="Nagy L.G."/>
            <person name="Floudas D."/>
            <person name="Copeland A."/>
            <person name="Barry K.W."/>
            <person name="Cichocki N."/>
            <person name="Veneault-Fourrey C."/>
            <person name="LaButti K."/>
            <person name="Lindquist E.A."/>
            <person name="Lipzen A."/>
            <person name="Lundell T."/>
            <person name="Morin E."/>
            <person name="Murat C."/>
            <person name="Riley R."/>
            <person name="Ohm R."/>
            <person name="Sun H."/>
            <person name="Tunlid A."/>
            <person name="Henrissat B."/>
            <person name="Grigoriev I.V."/>
            <person name="Hibbett D.S."/>
            <person name="Martin F."/>
        </authorList>
    </citation>
    <scope>NUCLEOTIDE SEQUENCE [LARGE SCALE GENOMIC DNA]</scope>
    <source>
        <strain evidence="4">441</strain>
    </source>
</reference>
<accession>A0A0C9ZCU0</accession>
<dbReference type="PANTHER" id="PTHR13383">
    <property type="entry name" value="RIBONUCLEASE H2 SUBUNIT B"/>
    <property type="match status" value="1"/>
</dbReference>
<feature type="region of interest" description="Disordered" evidence="1">
    <location>
        <begin position="116"/>
        <end position="160"/>
    </location>
</feature>
<dbReference type="GO" id="GO:0032299">
    <property type="term" value="C:ribonuclease H2 complex"/>
    <property type="evidence" value="ECO:0007669"/>
    <property type="project" value="InterPro"/>
</dbReference>
<gene>
    <name evidence="3" type="ORF">PISMIDRAFT_675398</name>
</gene>
<protein>
    <recommendedName>
        <fullName evidence="2">Ribonuclease H2 subunit B wHTH domain-containing protein</fullName>
    </recommendedName>
</protein>
<evidence type="ECO:0000259" key="2">
    <source>
        <dbReference type="Pfam" id="PF09468"/>
    </source>
</evidence>
<name>A0A0C9ZCU0_9AGAM</name>
<evidence type="ECO:0000256" key="1">
    <source>
        <dbReference type="SAM" id="MobiDB-lite"/>
    </source>
</evidence>
<dbReference type="GO" id="GO:0005654">
    <property type="term" value="C:nucleoplasm"/>
    <property type="evidence" value="ECO:0007669"/>
    <property type="project" value="TreeGrafter"/>
</dbReference>
<dbReference type="HOGENOM" id="CLU_1504039_0_0_1"/>
<keyword evidence="4" id="KW-1185">Reference proteome</keyword>
<reference evidence="3 4" key="1">
    <citation type="submission" date="2014-04" db="EMBL/GenBank/DDBJ databases">
        <authorList>
            <consortium name="DOE Joint Genome Institute"/>
            <person name="Kuo A."/>
            <person name="Kohler A."/>
            <person name="Costa M.D."/>
            <person name="Nagy L.G."/>
            <person name="Floudas D."/>
            <person name="Copeland A."/>
            <person name="Barry K.W."/>
            <person name="Cichocki N."/>
            <person name="Veneault-Fourrey C."/>
            <person name="LaButti K."/>
            <person name="Lindquist E.A."/>
            <person name="Lipzen A."/>
            <person name="Lundell T."/>
            <person name="Morin E."/>
            <person name="Murat C."/>
            <person name="Sun H."/>
            <person name="Tunlid A."/>
            <person name="Henrissat B."/>
            <person name="Grigoriev I.V."/>
            <person name="Hibbett D.S."/>
            <person name="Martin F."/>
            <person name="Nordberg H.P."/>
            <person name="Cantor M.N."/>
            <person name="Hua S.X."/>
        </authorList>
    </citation>
    <scope>NUCLEOTIDE SEQUENCE [LARGE SCALE GENOMIC DNA]</scope>
    <source>
        <strain evidence="3 4">441</strain>
    </source>
</reference>
<dbReference type="GO" id="GO:0006401">
    <property type="term" value="P:RNA catabolic process"/>
    <property type="evidence" value="ECO:0007669"/>
    <property type="project" value="TreeGrafter"/>
</dbReference>
<dbReference type="AlphaFoldDB" id="A0A0C9ZCU0"/>
<feature type="domain" description="Ribonuclease H2 subunit B wHTH" evidence="2">
    <location>
        <begin position="11"/>
        <end position="101"/>
    </location>
</feature>
<dbReference type="Pfam" id="PF09468">
    <property type="entry name" value="RNase_H2-Ydr279"/>
    <property type="match status" value="1"/>
</dbReference>